<dbReference type="OrthoDB" id="4497351at2759"/>
<gene>
    <name evidence="1" type="ORF">BP01DRAFT_370027</name>
</gene>
<evidence type="ECO:0000313" key="2">
    <source>
        <dbReference type="Proteomes" id="UP000248349"/>
    </source>
</evidence>
<evidence type="ECO:0000313" key="1">
    <source>
        <dbReference type="EMBL" id="PYH40280.1"/>
    </source>
</evidence>
<dbReference type="RefSeq" id="XP_025426262.1">
    <property type="nucleotide sequence ID" value="XM_025576580.1"/>
</dbReference>
<dbReference type="GeneID" id="37077809"/>
<dbReference type="EMBL" id="KZ821291">
    <property type="protein sequence ID" value="PYH40280.1"/>
    <property type="molecule type" value="Genomic_DNA"/>
</dbReference>
<accession>A0A318Z9T0</accession>
<protein>
    <submittedName>
        <fullName evidence="1">Uncharacterized protein</fullName>
    </submittedName>
</protein>
<dbReference type="Proteomes" id="UP000248349">
    <property type="component" value="Unassembled WGS sequence"/>
</dbReference>
<dbReference type="AlphaFoldDB" id="A0A318Z9T0"/>
<proteinExistence type="predicted"/>
<reference evidence="1 2" key="1">
    <citation type="submission" date="2016-12" db="EMBL/GenBank/DDBJ databases">
        <title>The genomes of Aspergillus section Nigri reveals drivers in fungal speciation.</title>
        <authorList>
            <consortium name="DOE Joint Genome Institute"/>
            <person name="Vesth T.C."/>
            <person name="Nybo J."/>
            <person name="Theobald S."/>
            <person name="Brandl J."/>
            <person name="Frisvad J.C."/>
            <person name="Nielsen K.F."/>
            <person name="Lyhne E.K."/>
            <person name="Kogle M.E."/>
            <person name="Kuo A."/>
            <person name="Riley R."/>
            <person name="Clum A."/>
            <person name="Nolan M."/>
            <person name="Lipzen A."/>
            <person name="Salamov A."/>
            <person name="Henrissat B."/>
            <person name="Wiebenga A."/>
            <person name="De Vries R.P."/>
            <person name="Grigoriev I.V."/>
            <person name="Mortensen U.H."/>
            <person name="Andersen M.R."/>
            <person name="Baker S.E."/>
        </authorList>
    </citation>
    <scope>NUCLEOTIDE SEQUENCE [LARGE SCALE GENOMIC DNA]</scope>
    <source>
        <strain evidence="1 2">JOP 1030-1</strain>
    </source>
</reference>
<name>A0A318Z9T0_9EURO</name>
<sequence length="247" mass="27841">MNPKTLKALLAKLRFPNLTLVATATKHHPLTTKYLSSDSSTKATHDEKWETALLQNPDTPPTTDSNEPDYPPNYAKVILDAFCSGKPVSCVCLPIKADKLRDHLAQTYPTQTEMQFRADDIQYVTHLLEGISLCETCLGEQSDMAQLIKLSGATIERYRQFYQALHQTGFVSRCQTPHADEVPIETHFFFAIAQMERIAASVSRILEAACEMPVFDQDAWYIVSNQVERLMKATMTLQDRVEQVAQS</sequence>
<keyword evidence="2" id="KW-1185">Reference proteome</keyword>
<organism evidence="1 2">
    <name type="scientific">Aspergillus saccharolyticus JOP 1030-1</name>
    <dbReference type="NCBI Taxonomy" id="1450539"/>
    <lineage>
        <taxon>Eukaryota</taxon>
        <taxon>Fungi</taxon>
        <taxon>Dikarya</taxon>
        <taxon>Ascomycota</taxon>
        <taxon>Pezizomycotina</taxon>
        <taxon>Eurotiomycetes</taxon>
        <taxon>Eurotiomycetidae</taxon>
        <taxon>Eurotiales</taxon>
        <taxon>Aspergillaceae</taxon>
        <taxon>Aspergillus</taxon>
        <taxon>Aspergillus subgen. Circumdati</taxon>
    </lineage>
</organism>